<dbReference type="Proteomes" id="UP001195483">
    <property type="component" value="Unassembled WGS sequence"/>
</dbReference>
<reference evidence="1" key="1">
    <citation type="journal article" date="2021" name="Genome Biol. Evol.">
        <title>A High-Quality Reference Genome for a Parasitic Bivalve with Doubly Uniparental Inheritance (Bivalvia: Unionida).</title>
        <authorList>
            <person name="Smith C.H."/>
        </authorList>
    </citation>
    <scope>NUCLEOTIDE SEQUENCE</scope>
    <source>
        <strain evidence="1">CHS0354</strain>
    </source>
</reference>
<evidence type="ECO:0000313" key="2">
    <source>
        <dbReference type="Proteomes" id="UP001195483"/>
    </source>
</evidence>
<evidence type="ECO:0000313" key="1">
    <source>
        <dbReference type="EMBL" id="KAK3587524.1"/>
    </source>
</evidence>
<dbReference type="AlphaFoldDB" id="A0AAE0S9D0"/>
<comment type="caution">
    <text evidence="1">The sequence shown here is derived from an EMBL/GenBank/DDBJ whole genome shotgun (WGS) entry which is preliminary data.</text>
</comment>
<sequence>MDEKTFNHQLLVCDITEEGIIGQDFLLKFVDKIDYKGLRLITEIGDISCWIGGEAEMIRRVTVRRTTQLQANTVTWVPIHILKSEFLAEDGIIEVSHKVSETQRVCLLSGIINTRADDKYIQESASLIMNSQHIHRCASVIIESEIPAMDQLPDHLKDMFERSSTELEPDEKETFAKLLLKYQNIFSKTPEDLGKTDRVQHRINTGQALC</sequence>
<reference evidence="1" key="2">
    <citation type="journal article" date="2021" name="Genome Biol. Evol.">
        <title>Developing a high-quality reference genome for a parasitic bivalve with doubly uniparental inheritance (Bivalvia: Unionida).</title>
        <authorList>
            <person name="Smith C.H."/>
        </authorList>
    </citation>
    <scope>NUCLEOTIDE SEQUENCE</scope>
    <source>
        <strain evidence="1">CHS0354</strain>
        <tissue evidence="1">Mantle</tissue>
    </source>
</reference>
<keyword evidence="2" id="KW-1185">Reference proteome</keyword>
<reference evidence="1" key="3">
    <citation type="submission" date="2023-05" db="EMBL/GenBank/DDBJ databases">
        <authorList>
            <person name="Smith C.H."/>
        </authorList>
    </citation>
    <scope>NUCLEOTIDE SEQUENCE</scope>
    <source>
        <strain evidence="1">CHS0354</strain>
        <tissue evidence="1">Mantle</tissue>
    </source>
</reference>
<accession>A0AAE0S9D0</accession>
<proteinExistence type="predicted"/>
<gene>
    <name evidence="1" type="ORF">CHS0354_004807</name>
</gene>
<dbReference type="EMBL" id="JAEAOA010000355">
    <property type="protein sequence ID" value="KAK3587524.1"/>
    <property type="molecule type" value="Genomic_DNA"/>
</dbReference>
<organism evidence="1 2">
    <name type="scientific">Potamilus streckersoni</name>
    <dbReference type="NCBI Taxonomy" id="2493646"/>
    <lineage>
        <taxon>Eukaryota</taxon>
        <taxon>Metazoa</taxon>
        <taxon>Spiralia</taxon>
        <taxon>Lophotrochozoa</taxon>
        <taxon>Mollusca</taxon>
        <taxon>Bivalvia</taxon>
        <taxon>Autobranchia</taxon>
        <taxon>Heteroconchia</taxon>
        <taxon>Palaeoheterodonta</taxon>
        <taxon>Unionida</taxon>
        <taxon>Unionoidea</taxon>
        <taxon>Unionidae</taxon>
        <taxon>Ambleminae</taxon>
        <taxon>Lampsilini</taxon>
        <taxon>Potamilus</taxon>
    </lineage>
</organism>
<protein>
    <submittedName>
        <fullName evidence="1">Uncharacterized protein</fullName>
    </submittedName>
</protein>
<name>A0AAE0S9D0_9BIVA</name>